<dbReference type="InParanoid" id="A0A0C3DXL5"/>
<dbReference type="HOGENOM" id="CLU_1825902_0_0_1"/>
<evidence type="ECO:0000256" key="1">
    <source>
        <dbReference type="SAM" id="MobiDB-lite"/>
    </source>
</evidence>
<reference evidence="3" key="2">
    <citation type="submission" date="2015-01" db="EMBL/GenBank/DDBJ databases">
        <title>Evolutionary Origins and Diversification of the Mycorrhizal Mutualists.</title>
        <authorList>
            <consortium name="DOE Joint Genome Institute"/>
            <consortium name="Mycorrhizal Genomics Consortium"/>
            <person name="Kohler A."/>
            <person name="Kuo A."/>
            <person name="Nagy L.G."/>
            <person name="Floudas D."/>
            <person name="Copeland A."/>
            <person name="Barry K.W."/>
            <person name="Cichocki N."/>
            <person name="Veneault-Fourrey C."/>
            <person name="LaButti K."/>
            <person name="Lindquist E.A."/>
            <person name="Lipzen A."/>
            <person name="Lundell T."/>
            <person name="Morin E."/>
            <person name="Murat C."/>
            <person name="Riley R."/>
            <person name="Ohm R."/>
            <person name="Sun H."/>
            <person name="Tunlid A."/>
            <person name="Henrissat B."/>
            <person name="Grigoriev I.V."/>
            <person name="Hibbett D.S."/>
            <person name="Martin F."/>
        </authorList>
    </citation>
    <scope>NUCLEOTIDE SEQUENCE [LARGE SCALE GENOMIC DNA]</scope>
    <source>
        <strain evidence="3">Foug A</strain>
    </source>
</reference>
<name>A0A0C3DXL5_9AGAM</name>
<feature type="region of interest" description="Disordered" evidence="1">
    <location>
        <begin position="1"/>
        <end position="36"/>
    </location>
</feature>
<keyword evidence="3" id="KW-1185">Reference proteome</keyword>
<dbReference type="AlphaFoldDB" id="A0A0C3DXL5"/>
<gene>
    <name evidence="2" type="ORF">SCLCIDRAFT_936874</name>
</gene>
<dbReference type="Proteomes" id="UP000053989">
    <property type="component" value="Unassembled WGS sequence"/>
</dbReference>
<sequence>MQNHLAPVRPRSRRSLSHSLESLHSQSKHCDDVPIPPTLVNSPYLSSEKSVFRRKASIRRWPSRSEDEWLGDMVAVNGDNRSEQSDSVPSSCTSAVFHSHVLPPPSPILRPRSSPPDVYMTATHIPLVVHRTRYGQALYH</sequence>
<proteinExistence type="predicted"/>
<protein>
    <submittedName>
        <fullName evidence="2">Uncharacterized protein</fullName>
    </submittedName>
</protein>
<evidence type="ECO:0000313" key="2">
    <source>
        <dbReference type="EMBL" id="KIM60611.1"/>
    </source>
</evidence>
<dbReference type="EMBL" id="KN822060">
    <property type="protein sequence ID" value="KIM60611.1"/>
    <property type="molecule type" value="Genomic_DNA"/>
</dbReference>
<organism evidence="2 3">
    <name type="scientific">Scleroderma citrinum Foug A</name>
    <dbReference type="NCBI Taxonomy" id="1036808"/>
    <lineage>
        <taxon>Eukaryota</taxon>
        <taxon>Fungi</taxon>
        <taxon>Dikarya</taxon>
        <taxon>Basidiomycota</taxon>
        <taxon>Agaricomycotina</taxon>
        <taxon>Agaricomycetes</taxon>
        <taxon>Agaricomycetidae</taxon>
        <taxon>Boletales</taxon>
        <taxon>Sclerodermatineae</taxon>
        <taxon>Sclerodermataceae</taxon>
        <taxon>Scleroderma</taxon>
    </lineage>
</organism>
<accession>A0A0C3DXL5</accession>
<evidence type="ECO:0000313" key="3">
    <source>
        <dbReference type="Proteomes" id="UP000053989"/>
    </source>
</evidence>
<reference evidence="2 3" key="1">
    <citation type="submission" date="2014-04" db="EMBL/GenBank/DDBJ databases">
        <authorList>
            <consortium name="DOE Joint Genome Institute"/>
            <person name="Kuo A."/>
            <person name="Kohler A."/>
            <person name="Nagy L.G."/>
            <person name="Floudas D."/>
            <person name="Copeland A."/>
            <person name="Barry K.W."/>
            <person name="Cichocki N."/>
            <person name="Veneault-Fourrey C."/>
            <person name="LaButti K."/>
            <person name="Lindquist E.A."/>
            <person name="Lipzen A."/>
            <person name="Lundell T."/>
            <person name="Morin E."/>
            <person name="Murat C."/>
            <person name="Sun H."/>
            <person name="Tunlid A."/>
            <person name="Henrissat B."/>
            <person name="Grigoriev I.V."/>
            <person name="Hibbett D.S."/>
            <person name="Martin F."/>
            <person name="Nordberg H.P."/>
            <person name="Cantor M.N."/>
            <person name="Hua S.X."/>
        </authorList>
    </citation>
    <scope>NUCLEOTIDE SEQUENCE [LARGE SCALE GENOMIC DNA]</scope>
    <source>
        <strain evidence="2 3">Foug A</strain>
    </source>
</reference>
<dbReference type="OrthoDB" id="2675274at2759"/>